<dbReference type="Gene3D" id="3.40.190.10">
    <property type="entry name" value="Periplasmic binding protein-like II"/>
    <property type="match status" value="2"/>
</dbReference>
<name>A0A1M6RX34_PARC5</name>
<dbReference type="InterPro" id="IPR050490">
    <property type="entry name" value="Bact_solute-bd_prot1"/>
</dbReference>
<keyword evidence="4" id="KW-0564">Palmitate</keyword>
<proteinExistence type="predicted"/>
<organism evidence="7 8">
    <name type="scientific">Paramaledivibacter caminithermalis (strain DSM 15212 / CIP 107654 / DViRD3)</name>
    <name type="common">Clostridium caminithermale</name>
    <dbReference type="NCBI Taxonomy" id="1121301"/>
    <lineage>
        <taxon>Bacteria</taxon>
        <taxon>Bacillati</taxon>
        <taxon>Bacillota</taxon>
        <taxon>Clostridia</taxon>
        <taxon>Peptostreptococcales</taxon>
        <taxon>Caminicellaceae</taxon>
        <taxon>Paramaledivibacter</taxon>
    </lineage>
</organism>
<keyword evidence="8" id="KW-1185">Reference proteome</keyword>
<dbReference type="PANTHER" id="PTHR43649:SF33">
    <property type="entry name" value="POLYGALACTURONAN_RHAMNOGALACTURONAN-BINDING PROTEIN YTCQ"/>
    <property type="match status" value="1"/>
</dbReference>
<dbReference type="SUPFAM" id="SSF53850">
    <property type="entry name" value="Periplasmic binding protein-like II"/>
    <property type="match status" value="1"/>
</dbReference>
<evidence type="ECO:0000313" key="8">
    <source>
        <dbReference type="Proteomes" id="UP000184465"/>
    </source>
</evidence>
<protein>
    <submittedName>
        <fullName evidence="7">Putative aldouronate transport system substrate-binding protein</fullName>
    </submittedName>
</protein>
<dbReference type="OrthoDB" id="2650856at2"/>
<gene>
    <name evidence="7" type="ORF">SAMN02745912_03109</name>
</gene>
<evidence type="ECO:0000256" key="1">
    <source>
        <dbReference type="ARBA" id="ARBA00022475"/>
    </source>
</evidence>
<dbReference type="InterPro" id="IPR006059">
    <property type="entry name" value="SBP"/>
</dbReference>
<dbReference type="Pfam" id="PF01547">
    <property type="entry name" value="SBP_bac_1"/>
    <property type="match status" value="1"/>
</dbReference>
<evidence type="ECO:0000256" key="6">
    <source>
        <dbReference type="SAM" id="MobiDB-lite"/>
    </source>
</evidence>
<keyword evidence="5" id="KW-0449">Lipoprotein</keyword>
<accession>A0A1M6RX34</accession>
<feature type="compositionally biased region" description="Low complexity" evidence="6">
    <location>
        <begin position="29"/>
        <end position="45"/>
    </location>
</feature>
<keyword evidence="1" id="KW-1003">Cell membrane</keyword>
<reference evidence="7 8" key="1">
    <citation type="submission" date="2016-11" db="EMBL/GenBank/DDBJ databases">
        <authorList>
            <person name="Jaros S."/>
            <person name="Januszkiewicz K."/>
            <person name="Wedrychowicz H."/>
        </authorList>
    </citation>
    <scope>NUCLEOTIDE SEQUENCE [LARGE SCALE GENOMIC DNA]</scope>
    <source>
        <strain evidence="7 8">DSM 15212</strain>
    </source>
</reference>
<dbReference type="PANTHER" id="PTHR43649">
    <property type="entry name" value="ARABINOSE-BINDING PROTEIN-RELATED"/>
    <property type="match status" value="1"/>
</dbReference>
<evidence type="ECO:0000256" key="3">
    <source>
        <dbReference type="ARBA" id="ARBA00023136"/>
    </source>
</evidence>
<dbReference type="Proteomes" id="UP000184465">
    <property type="component" value="Unassembled WGS sequence"/>
</dbReference>
<evidence type="ECO:0000256" key="4">
    <source>
        <dbReference type="ARBA" id="ARBA00023139"/>
    </source>
</evidence>
<keyword evidence="3" id="KW-0472">Membrane</keyword>
<dbReference type="EMBL" id="FRAG01000051">
    <property type="protein sequence ID" value="SHK37115.1"/>
    <property type="molecule type" value="Genomic_DNA"/>
</dbReference>
<feature type="region of interest" description="Disordered" evidence="6">
    <location>
        <begin position="26"/>
        <end position="53"/>
    </location>
</feature>
<keyword evidence="2" id="KW-0732">Signal</keyword>
<evidence type="ECO:0000256" key="2">
    <source>
        <dbReference type="ARBA" id="ARBA00022729"/>
    </source>
</evidence>
<dbReference type="PROSITE" id="PS51257">
    <property type="entry name" value="PROKAR_LIPOPROTEIN"/>
    <property type="match status" value="1"/>
</dbReference>
<dbReference type="AlphaFoldDB" id="A0A1M6RX34"/>
<dbReference type="RefSeq" id="WP_073152092.1">
    <property type="nucleotide sequence ID" value="NZ_FRAG01000051.1"/>
</dbReference>
<sequence length="504" mass="56881">MKKILALLLIITLMFSLIGCGKAKQEDASSASGNTSNTENSSENNNETKDGEPVKLRIVMKDLSPSNPGDVKYIEELEKALAKKDINVKFEIVETPSGNYAEKLNLLLLGEDIPDIIYFQGGDKQIAEQGILEDLTPYIEKSEIIQKAMLPHNKKRMENYPYLIWLKPIKTKAPVVRSDWFEASKTGKALLDNPTIDNYYKFLKELKEKDFSGDGMPKYGLTVSGNIIELDSIFNQAFGITGAWVKDSEGKYVYGKVSEFEKEKLAFYHKLYKEGILDPEYLTKKWDTKEKAFYDNTVGLIIGSTGKVIDIYDGKMKKANGQEASLTVLPPAKGKGQGYLPIDVTKESRGIAISALSPNKELAFKVIEFLASDEGQMLDRLGFEGEHYEVKDGKIHLTEKSQEWFAKFFEVHSWEPTKKIATPLLSEPAVDSMKKAEKYYVEDTNFMIPEGFVASWDAMTNLYKEYSADIITGKKSIEEFDTFVKQWYEAGGKEITEFANKLLK</sequence>
<evidence type="ECO:0000256" key="5">
    <source>
        <dbReference type="ARBA" id="ARBA00023288"/>
    </source>
</evidence>
<evidence type="ECO:0000313" key="7">
    <source>
        <dbReference type="EMBL" id="SHK37115.1"/>
    </source>
</evidence>
<dbReference type="STRING" id="1121301.SAMN02745912_03109"/>